<dbReference type="EMBL" id="JAGINT010000001">
    <property type="protein sequence ID" value="MBP2349498.1"/>
    <property type="molecule type" value="Genomic_DNA"/>
</dbReference>
<dbReference type="Proteomes" id="UP000755585">
    <property type="component" value="Unassembled WGS sequence"/>
</dbReference>
<organism evidence="1 2">
    <name type="scientific">Kribbella aluminosa</name>
    <dbReference type="NCBI Taxonomy" id="416017"/>
    <lineage>
        <taxon>Bacteria</taxon>
        <taxon>Bacillati</taxon>
        <taxon>Actinomycetota</taxon>
        <taxon>Actinomycetes</taxon>
        <taxon>Propionibacteriales</taxon>
        <taxon>Kribbellaceae</taxon>
        <taxon>Kribbella</taxon>
    </lineage>
</organism>
<name>A0ABS4UCX4_9ACTN</name>
<sequence>MKGFTRPNLLDAFTRICALADGQHGLFAIAQLRGEVADQVLAQLRDAEIVEPVIDGVLRVRAGATHPHQTLYATWLLAEAAPAWERSLTTLVVSHQTAAQLYGAGTASGSGIEFSGRARNTFSENVTVYPRSVPEEQCNVVEGLPVTGPARTLADLADGQGFDLSDLGRLARSFISQGWTTADELGAELTEQFADREPAYDGPAWLESALAAAARG</sequence>
<evidence type="ECO:0000313" key="2">
    <source>
        <dbReference type="Proteomes" id="UP000755585"/>
    </source>
</evidence>
<protein>
    <recommendedName>
        <fullName evidence="3">Transcriptional regulator</fullName>
    </recommendedName>
</protein>
<proteinExistence type="predicted"/>
<dbReference type="RefSeq" id="WP_209692663.1">
    <property type="nucleotide sequence ID" value="NZ_BAAAVU010000028.1"/>
</dbReference>
<reference evidence="1 2" key="1">
    <citation type="submission" date="2021-03" db="EMBL/GenBank/DDBJ databases">
        <title>Sequencing the genomes of 1000 actinobacteria strains.</title>
        <authorList>
            <person name="Klenk H.-P."/>
        </authorList>
    </citation>
    <scope>NUCLEOTIDE SEQUENCE [LARGE SCALE GENOMIC DNA]</scope>
    <source>
        <strain evidence="1 2">DSM 18824</strain>
    </source>
</reference>
<evidence type="ECO:0008006" key="3">
    <source>
        <dbReference type="Google" id="ProtNLM"/>
    </source>
</evidence>
<gene>
    <name evidence="1" type="ORF">JOF29_000581</name>
</gene>
<evidence type="ECO:0000313" key="1">
    <source>
        <dbReference type="EMBL" id="MBP2349498.1"/>
    </source>
</evidence>
<accession>A0ABS4UCX4</accession>
<comment type="caution">
    <text evidence="1">The sequence shown here is derived from an EMBL/GenBank/DDBJ whole genome shotgun (WGS) entry which is preliminary data.</text>
</comment>
<keyword evidence="2" id="KW-1185">Reference proteome</keyword>